<reference evidence="3" key="1">
    <citation type="submission" date="2019-03" db="EMBL/GenBank/DDBJ databases">
        <authorList>
            <person name="Mank J."/>
            <person name="Almeida P."/>
        </authorList>
    </citation>
    <scope>NUCLEOTIDE SEQUENCE</scope>
    <source>
        <strain evidence="3">78183</strain>
    </source>
</reference>
<protein>
    <submittedName>
        <fullName evidence="3">Uncharacterized protein</fullName>
    </submittedName>
</protein>
<keyword evidence="2" id="KW-0812">Transmembrane</keyword>
<keyword evidence="2" id="KW-1133">Transmembrane helix</keyword>
<accession>A0A6N2KRV2</accession>
<proteinExistence type="predicted"/>
<sequence>MKLVALPAHLILTFFLVAALVLNFSYAVFLYLMFSFLILVIFWSCKPSKDKLGGRWPPYYFHVKMHMLRERVRMRTIRMLNRHVRLLETHVYIQGASHNNEKAQDNGAGTDNVSAAEIKS</sequence>
<evidence type="ECO:0000256" key="2">
    <source>
        <dbReference type="SAM" id="Phobius"/>
    </source>
</evidence>
<keyword evidence="2" id="KW-0472">Membrane</keyword>
<organism evidence="3">
    <name type="scientific">Salix viminalis</name>
    <name type="common">Common osier</name>
    <name type="synonym">Basket willow</name>
    <dbReference type="NCBI Taxonomy" id="40686"/>
    <lineage>
        <taxon>Eukaryota</taxon>
        <taxon>Viridiplantae</taxon>
        <taxon>Streptophyta</taxon>
        <taxon>Embryophyta</taxon>
        <taxon>Tracheophyta</taxon>
        <taxon>Spermatophyta</taxon>
        <taxon>Magnoliopsida</taxon>
        <taxon>eudicotyledons</taxon>
        <taxon>Gunneridae</taxon>
        <taxon>Pentapetalae</taxon>
        <taxon>rosids</taxon>
        <taxon>fabids</taxon>
        <taxon>Malpighiales</taxon>
        <taxon>Salicaceae</taxon>
        <taxon>Saliceae</taxon>
        <taxon>Salix</taxon>
    </lineage>
</organism>
<feature type="region of interest" description="Disordered" evidence="1">
    <location>
        <begin position="98"/>
        <end position="120"/>
    </location>
</feature>
<dbReference type="EMBL" id="CAADRP010000668">
    <property type="protein sequence ID" value="VFU30876.1"/>
    <property type="molecule type" value="Genomic_DNA"/>
</dbReference>
<evidence type="ECO:0000256" key="1">
    <source>
        <dbReference type="SAM" id="MobiDB-lite"/>
    </source>
</evidence>
<evidence type="ECO:0000313" key="3">
    <source>
        <dbReference type="EMBL" id="VFU30876.1"/>
    </source>
</evidence>
<feature type="transmembrane region" description="Helical" evidence="2">
    <location>
        <begin position="29"/>
        <end position="45"/>
    </location>
</feature>
<dbReference type="AlphaFoldDB" id="A0A6N2KRV2"/>
<name>A0A6N2KRV2_SALVM</name>
<gene>
    <name evidence="3" type="ORF">SVIM_LOCUS124565</name>
</gene>